<feature type="domain" description="Thioredoxin" evidence="4">
    <location>
        <begin position="50"/>
        <end position="174"/>
    </location>
</feature>
<dbReference type="OrthoDB" id="19690at2759"/>
<dbReference type="Gene3D" id="3.10.120.10">
    <property type="entry name" value="Cytochrome b5-like heme/steroid binding domain"/>
    <property type="match status" value="1"/>
</dbReference>
<dbReference type="Proteomes" id="UP000580250">
    <property type="component" value="Unassembled WGS sequence"/>
</dbReference>
<evidence type="ECO:0000256" key="2">
    <source>
        <dbReference type="SAM" id="MobiDB-lite"/>
    </source>
</evidence>
<dbReference type="SUPFAM" id="SSF52833">
    <property type="entry name" value="Thioredoxin-like"/>
    <property type="match status" value="1"/>
</dbReference>
<feature type="transmembrane region" description="Helical" evidence="3">
    <location>
        <begin position="209"/>
        <end position="228"/>
    </location>
</feature>
<dbReference type="SUPFAM" id="SSF55856">
    <property type="entry name" value="Cytochrome b5-like heme/steroid binding domain"/>
    <property type="match status" value="1"/>
</dbReference>
<feature type="transmembrane region" description="Helical" evidence="3">
    <location>
        <begin position="283"/>
        <end position="307"/>
    </location>
</feature>
<dbReference type="EMBL" id="CAJEWN010000058">
    <property type="protein sequence ID" value="CAD2155037.1"/>
    <property type="molecule type" value="Genomic_DNA"/>
</dbReference>
<evidence type="ECO:0000256" key="3">
    <source>
        <dbReference type="SAM" id="Phobius"/>
    </source>
</evidence>
<evidence type="ECO:0000313" key="6">
    <source>
        <dbReference type="Proteomes" id="UP000580250"/>
    </source>
</evidence>
<evidence type="ECO:0000313" key="5">
    <source>
        <dbReference type="EMBL" id="CAD2155037.1"/>
    </source>
</evidence>
<accession>A0A6V7UDU1</accession>
<dbReference type="PROSITE" id="PS00194">
    <property type="entry name" value="THIOREDOXIN_1"/>
    <property type="match status" value="1"/>
</dbReference>
<comment type="similarity">
    <text evidence="1">Belongs to the cytochrome b5 family. MAPR subfamily.</text>
</comment>
<keyword evidence="3" id="KW-0812">Transmembrane</keyword>
<dbReference type="InterPro" id="IPR050577">
    <property type="entry name" value="MAPR/NEUFC/NENF-like"/>
</dbReference>
<dbReference type="Pfam" id="PF00085">
    <property type="entry name" value="Thioredoxin"/>
    <property type="match status" value="1"/>
</dbReference>
<dbReference type="PANTHER" id="PTHR10281">
    <property type="entry name" value="MEMBRANE-ASSOCIATED PROGESTERONE RECEPTOR COMPONENT-RELATED"/>
    <property type="match status" value="1"/>
</dbReference>
<dbReference type="InterPro" id="IPR013766">
    <property type="entry name" value="Thioredoxin_domain"/>
</dbReference>
<gene>
    <name evidence="5" type="ORF">MENT_LOCUS11724</name>
</gene>
<dbReference type="CDD" id="cd02947">
    <property type="entry name" value="TRX_family"/>
    <property type="match status" value="1"/>
</dbReference>
<evidence type="ECO:0000256" key="1">
    <source>
        <dbReference type="ARBA" id="ARBA00038357"/>
    </source>
</evidence>
<keyword evidence="3" id="KW-1133">Transmembrane helix</keyword>
<dbReference type="InterPro" id="IPR036400">
    <property type="entry name" value="Cyt_B5-like_heme/steroid_sf"/>
</dbReference>
<dbReference type="FunFam" id="3.10.120.10:FF:000003">
    <property type="entry name" value="membrane-associated progesterone receptor component 1"/>
    <property type="match status" value="1"/>
</dbReference>
<keyword evidence="3" id="KW-0472">Membrane</keyword>
<protein>
    <recommendedName>
        <fullName evidence="4">Thioredoxin domain-containing protein</fullName>
    </recommendedName>
</protein>
<dbReference type="GO" id="GO:0012505">
    <property type="term" value="C:endomembrane system"/>
    <property type="evidence" value="ECO:0007669"/>
    <property type="project" value="TreeGrafter"/>
</dbReference>
<feature type="compositionally biased region" description="Basic and acidic residues" evidence="2">
    <location>
        <begin position="440"/>
        <end position="454"/>
    </location>
</feature>
<dbReference type="Gene3D" id="3.40.30.10">
    <property type="entry name" value="Glutaredoxin"/>
    <property type="match status" value="1"/>
</dbReference>
<dbReference type="InterPro" id="IPR036249">
    <property type="entry name" value="Thioredoxin-like_sf"/>
</dbReference>
<name>A0A6V7UDU1_MELEN</name>
<dbReference type="InterPro" id="IPR001199">
    <property type="entry name" value="Cyt_B5-like_heme/steroid-bd"/>
</dbReference>
<evidence type="ECO:0000259" key="4">
    <source>
        <dbReference type="PROSITE" id="PS51352"/>
    </source>
</evidence>
<feature type="transmembrane region" description="Helical" evidence="3">
    <location>
        <begin position="248"/>
        <end position="271"/>
    </location>
</feature>
<proteinExistence type="inferred from homology"/>
<dbReference type="GO" id="GO:0016020">
    <property type="term" value="C:membrane"/>
    <property type="evidence" value="ECO:0007669"/>
    <property type="project" value="TreeGrafter"/>
</dbReference>
<dbReference type="Pfam" id="PF00173">
    <property type="entry name" value="Cyt-b5"/>
    <property type="match status" value="1"/>
</dbReference>
<feature type="region of interest" description="Disordered" evidence="2">
    <location>
        <begin position="433"/>
        <end position="454"/>
    </location>
</feature>
<organism evidence="5 6">
    <name type="scientific">Meloidogyne enterolobii</name>
    <name type="common">Root-knot nematode worm</name>
    <name type="synonym">Meloidogyne mayaguensis</name>
    <dbReference type="NCBI Taxonomy" id="390850"/>
    <lineage>
        <taxon>Eukaryota</taxon>
        <taxon>Metazoa</taxon>
        <taxon>Ecdysozoa</taxon>
        <taxon>Nematoda</taxon>
        <taxon>Chromadorea</taxon>
        <taxon>Rhabditida</taxon>
        <taxon>Tylenchina</taxon>
        <taxon>Tylenchomorpha</taxon>
        <taxon>Tylenchoidea</taxon>
        <taxon>Meloidogynidae</taxon>
        <taxon>Meloidogyninae</taxon>
        <taxon>Meloidogyne</taxon>
    </lineage>
</organism>
<dbReference type="SMART" id="SM01117">
    <property type="entry name" value="Cyt-b5"/>
    <property type="match status" value="1"/>
</dbReference>
<sequence>MLNIRCSNFVKRTVSSVTTLFGQTTKMPLLVEKYNCYLPTQSVNYWSLRRFEVLPLRHFSAQSEQQTIFDVDSDDGFDELILNSEKPVIACFHADWCGPCQSFAPRLEAKVTGQGGKILLAKINVEGGASSLAEQFEVTSIPTIVCFKNGEFFDRIEGAVEDSDLDDLLEDLLMSGEEGEEEGGEGGGESNSDYCLILSEILMNILKIIFFRILILFFFCFILNLLRFSDKDDFSQKLFTCLYMLINYVFNQYFFSFFLNLLILIFNSLAFKFKKKSIFKNMTVIAGLFEVTATDVVLLILFIYVVYKLFFKKHPVIEPPTQEKVYQVEKRDMTVEELKGYNGVENERIYMALNGNIYDVTRGKDFYGPQGAYGALAGHDATRALGTMNIKLVKDEYDDHTGMTADDLEEAKEWEQRLSFKYPLVGRLLAPGESTEVATEVEKPQEKIQEEPRE</sequence>
<comment type="caution">
    <text evidence="5">The sequence shown here is derived from an EMBL/GenBank/DDBJ whole genome shotgun (WGS) entry which is preliminary data.</text>
</comment>
<dbReference type="InterPro" id="IPR017937">
    <property type="entry name" value="Thioredoxin_CS"/>
</dbReference>
<dbReference type="PANTHER" id="PTHR10281:SF76">
    <property type="entry name" value="CALCUTTA CUP-RELATED"/>
    <property type="match status" value="1"/>
</dbReference>
<reference evidence="5 6" key="1">
    <citation type="submission" date="2020-08" db="EMBL/GenBank/DDBJ databases">
        <authorList>
            <person name="Koutsovoulos G."/>
            <person name="Danchin GJ E."/>
        </authorList>
    </citation>
    <scope>NUCLEOTIDE SEQUENCE [LARGE SCALE GENOMIC DNA]</scope>
</reference>
<dbReference type="PROSITE" id="PS51352">
    <property type="entry name" value="THIOREDOXIN_2"/>
    <property type="match status" value="1"/>
</dbReference>
<dbReference type="AlphaFoldDB" id="A0A6V7UDU1"/>